<dbReference type="AlphaFoldDB" id="A0A382G0H0"/>
<organism evidence="1">
    <name type="scientific">marine metagenome</name>
    <dbReference type="NCBI Taxonomy" id="408172"/>
    <lineage>
        <taxon>unclassified sequences</taxon>
        <taxon>metagenomes</taxon>
        <taxon>ecological metagenomes</taxon>
    </lineage>
</organism>
<proteinExistence type="predicted"/>
<reference evidence="1" key="1">
    <citation type="submission" date="2018-05" db="EMBL/GenBank/DDBJ databases">
        <authorList>
            <person name="Lanie J.A."/>
            <person name="Ng W.-L."/>
            <person name="Kazmierczak K.M."/>
            <person name="Andrzejewski T.M."/>
            <person name="Davidsen T.M."/>
            <person name="Wayne K.J."/>
            <person name="Tettelin H."/>
            <person name="Glass J.I."/>
            <person name="Rusch D."/>
            <person name="Podicherti R."/>
            <person name="Tsui H.-C.T."/>
            <person name="Winkler M.E."/>
        </authorList>
    </citation>
    <scope>NUCLEOTIDE SEQUENCE</scope>
</reference>
<evidence type="ECO:0000313" key="1">
    <source>
        <dbReference type="EMBL" id="SVB68369.1"/>
    </source>
</evidence>
<accession>A0A382G0H0</accession>
<dbReference type="EMBL" id="UINC01052720">
    <property type="protein sequence ID" value="SVB68369.1"/>
    <property type="molecule type" value="Genomic_DNA"/>
</dbReference>
<sequence>MVTTLVVCFGGYLANISQLWKDD</sequence>
<gene>
    <name evidence="1" type="ORF">METZ01_LOCUS221223</name>
</gene>
<protein>
    <submittedName>
        <fullName evidence="1">Uncharacterized protein</fullName>
    </submittedName>
</protein>
<name>A0A382G0H0_9ZZZZ</name>